<accession>A0A938BLH7</accession>
<evidence type="ECO:0000313" key="2">
    <source>
        <dbReference type="Proteomes" id="UP000748308"/>
    </source>
</evidence>
<dbReference type="GO" id="GO:0050660">
    <property type="term" value="F:flavin adenine dinucleotide binding"/>
    <property type="evidence" value="ECO:0007669"/>
    <property type="project" value="InterPro"/>
</dbReference>
<dbReference type="AlphaFoldDB" id="A0A938BLH7"/>
<dbReference type="Gene3D" id="3.30.1360.170">
    <property type="match status" value="2"/>
</dbReference>
<reference evidence="1" key="1">
    <citation type="submission" date="2019-03" db="EMBL/GenBank/DDBJ databases">
        <title>Lake Tanganyika Metagenome-Assembled Genomes (MAGs).</title>
        <authorList>
            <person name="Tran P."/>
        </authorList>
    </citation>
    <scope>NUCLEOTIDE SEQUENCE</scope>
    <source>
        <strain evidence="1">M_DeepCast_400m_m2_100</strain>
    </source>
</reference>
<dbReference type="SUPFAM" id="SSF69796">
    <property type="entry name" value="Thymidylate synthase-complementing protein Thy1"/>
    <property type="match status" value="2"/>
</dbReference>
<dbReference type="GO" id="GO:0070402">
    <property type="term" value="F:NADPH binding"/>
    <property type="evidence" value="ECO:0007669"/>
    <property type="project" value="TreeGrafter"/>
</dbReference>
<dbReference type="EMBL" id="VGIY01000068">
    <property type="protein sequence ID" value="MBM3317039.1"/>
    <property type="molecule type" value="Genomic_DNA"/>
</dbReference>
<dbReference type="Pfam" id="PF02511">
    <property type="entry name" value="Thy1"/>
    <property type="match status" value="2"/>
</dbReference>
<comment type="caution">
    <text evidence="1">The sequence shown here is derived from an EMBL/GenBank/DDBJ whole genome shotgun (WGS) entry which is preliminary data.</text>
</comment>
<dbReference type="PANTHER" id="PTHR34934">
    <property type="entry name" value="FLAVIN-DEPENDENT THYMIDYLATE SYNTHASE"/>
    <property type="match status" value="1"/>
</dbReference>
<dbReference type="GO" id="GO:0050797">
    <property type="term" value="F:thymidylate synthase (FAD) activity"/>
    <property type="evidence" value="ECO:0007669"/>
    <property type="project" value="InterPro"/>
</dbReference>
<dbReference type="CDD" id="cd20175">
    <property type="entry name" value="ThyX"/>
    <property type="match status" value="2"/>
</dbReference>
<protein>
    <submittedName>
        <fullName evidence="1">FAD-dependent thymidylate synthase</fullName>
    </submittedName>
</protein>
<dbReference type="InterPro" id="IPR003669">
    <property type="entry name" value="Thymidylate_synthase_ThyX"/>
</dbReference>
<gene>
    <name evidence="1" type="ORF">FJY75_04220</name>
</gene>
<dbReference type="Proteomes" id="UP000748308">
    <property type="component" value="Unassembled WGS sequence"/>
</dbReference>
<proteinExistence type="predicted"/>
<organism evidence="1 2">
    <name type="scientific">Eiseniibacteriota bacterium</name>
    <dbReference type="NCBI Taxonomy" id="2212470"/>
    <lineage>
        <taxon>Bacteria</taxon>
        <taxon>Candidatus Eiseniibacteriota</taxon>
    </lineage>
</organism>
<name>A0A938BLH7_UNCEI</name>
<dbReference type="GO" id="GO:0006231">
    <property type="term" value="P:dTMP biosynthetic process"/>
    <property type="evidence" value="ECO:0007669"/>
    <property type="project" value="InterPro"/>
</dbReference>
<dbReference type="PANTHER" id="PTHR34934:SF1">
    <property type="entry name" value="FLAVIN-DEPENDENT THYMIDYLATE SYNTHASE"/>
    <property type="match status" value="1"/>
</dbReference>
<dbReference type="InterPro" id="IPR036098">
    <property type="entry name" value="Thymidylate_synthase_ThyX_sf"/>
</dbReference>
<dbReference type="PROSITE" id="PS51331">
    <property type="entry name" value="THYX"/>
    <property type="match status" value="2"/>
</dbReference>
<evidence type="ECO:0000313" key="1">
    <source>
        <dbReference type="EMBL" id="MBM3317039.1"/>
    </source>
</evidence>
<sequence>MEVLLAGYNVDRELLASLPPADREAATPETLSAAYARISRDPRPVPELRAEARGDVVRARRSNEQIVFGFGHASVAEHAVFNFDILGVSRLAIEALEATRFGSYTEKSQRYILLERDCIVPEEWRAAGLEEPLRELLARQQEGYRRAYEALAARHARREPERWAATQGRRALEGAAKEDARYFLGLATTGQLGATFNARALEATIGRLAADPLAEARELARRLYALAAGVAPSLVRHVEPTAHRRDATRALAPWAAPMPASPVPAAEATPVTLIRSSPDAETELAAALIHGCGGRSWEEALAAAGRMPAAERERVLAESLRRMSPHETPPRAFELPDFTFELTVSASCFAQLKRHRPATLLAQPYDPRLGATEPPAFAETGLTGAYAEIRRQAESLAERIRDAAPAAAAYALTNGHRRRVLFKANARELYHFARLRLDAHAQWDIRGLAGEMLRLARERMPLVMQLAAGKDRFAQTRRDLDMDG</sequence>
<dbReference type="GO" id="GO:0004799">
    <property type="term" value="F:thymidylate synthase activity"/>
    <property type="evidence" value="ECO:0007669"/>
    <property type="project" value="TreeGrafter"/>
</dbReference>